<keyword evidence="3" id="KW-1185">Reference proteome</keyword>
<reference evidence="2 3" key="1">
    <citation type="journal article" date="2015" name="Proc. Natl. Acad. Sci. U.S.A.">
        <title>The resurrection genome of Boea hygrometrica: A blueprint for survival of dehydration.</title>
        <authorList>
            <person name="Xiao L."/>
            <person name="Yang G."/>
            <person name="Zhang L."/>
            <person name="Yang X."/>
            <person name="Zhao S."/>
            <person name="Ji Z."/>
            <person name="Zhou Q."/>
            <person name="Hu M."/>
            <person name="Wang Y."/>
            <person name="Chen M."/>
            <person name="Xu Y."/>
            <person name="Jin H."/>
            <person name="Xiao X."/>
            <person name="Hu G."/>
            <person name="Bao F."/>
            <person name="Hu Y."/>
            <person name="Wan P."/>
            <person name="Li L."/>
            <person name="Deng X."/>
            <person name="Kuang T."/>
            <person name="Xiang C."/>
            <person name="Zhu J.K."/>
            <person name="Oliver M.J."/>
            <person name="He Y."/>
        </authorList>
    </citation>
    <scope>NUCLEOTIDE SEQUENCE [LARGE SCALE GENOMIC DNA]</scope>
    <source>
        <strain evidence="3">cv. XS01</strain>
    </source>
</reference>
<protein>
    <submittedName>
        <fullName evidence="2">Uncharacterized protein</fullName>
    </submittedName>
</protein>
<feature type="region of interest" description="Disordered" evidence="1">
    <location>
        <begin position="51"/>
        <end position="85"/>
    </location>
</feature>
<dbReference type="AlphaFoldDB" id="A0A2Z7DDX0"/>
<gene>
    <name evidence="2" type="ORF">F511_26381</name>
</gene>
<dbReference type="Proteomes" id="UP000250235">
    <property type="component" value="Unassembled WGS sequence"/>
</dbReference>
<organism evidence="2 3">
    <name type="scientific">Dorcoceras hygrometricum</name>
    <dbReference type="NCBI Taxonomy" id="472368"/>
    <lineage>
        <taxon>Eukaryota</taxon>
        <taxon>Viridiplantae</taxon>
        <taxon>Streptophyta</taxon>
        <taxon>Embryophyta</taxon>
        <taxon>Tracheophyta</taxon>
        <taxon>Spermatophyta</taxon>
        <taxon>Magnoliopsida</taxon>
        <taxon>eudicotyledons</taxon>
        <taxon>Gunneridae</taxon>
        <taxon>Pentapetalae</taxon>
        <taxon>asterids</taxon>
        <taxon>lamiids</taxon>
        <taxon>Lamiales</taxon>
        <taxon>Gesneriaceae</taxon>
        <taxon>Didymocarpoideae</taxon>
        <taxon>Trichosporeae</taxon>
        <taxon>Loxocarpinae</taxon>
        <taxon>Dorcoceras</taxon>
    </lineage>
</organism>
<evidence type="ECO:0000313" key="3">
    <source>
        <dbReference type="Proteomes" id="UP000250235"/>
    </source>
</evidence>
<sequence>MKSRKQVSLVGTRSPIKRSWIRIISAIHDPQEIRQSGPRPDARLLRQPALEGLTRSARTDSPRKIGRNKFRRSGGGGGGEAFGGGEAAPIRAREVALPKNPLRMLNTLSSISVQESRIQYLCDPQWFSDTASRGPTTIVAPESQFRTCPSDHDGYPVAMHSSQQFTRGWYQTQHSKRSVSTYSNDVASHHSLICAPAASSNHSKCNYCQQITMRHAYVISTDSKFTRHFTKIRYDWFYTIAQRLNYNGESDFTRKTLKIHAINPKSTR</sequence>
<dbReference type="EMBL" id="KQ988501">
    <property type="protein sequence ID" value="KZV55562.1"/>
    <property type="molecule type" value="Genomic_DNA"/>
</dbReference>
<accession>A0A2Z7DDX0</accession>
<name>A0A2Z7DDX0_9LAMI</name>
<proteinExistence type="predicted"/>
<feature type="compositionally biased region" description="Gly residues" evidence="1">
    <location>
        <begin position="73"/>
        <end position="85"/>
    </location>
</feature>
<evidence type="ECO:0000313" key="2">
    <source>
        <dbReference type="EMBL" id="KZV55562.1"/>
    </source>
</evidence>
<evidence type="ECO:0000256" key="1">
    <source>
        <dbReference type="SAM" id="MobiDB-lite"/>
    </source>
</evidence>